<keyword evidence="5" id="KW-1185">Reference proteome</keyword>
<gene>
    <name evidence="4" type="ORF">H8S33_16800</name>
</gene>
<evidence type="ECO:0000256" key="1">
    <source>
        <dbReference type="ARBA" id="ARBA00093462"/>
    </source>
</evidence>
<proteinExistence type="inferred from homology"/>
<accession>A0A923RKS5</accession>
<dbReference type="InterPro" id="IPR053162">
    <property type="entry name" value="DnaD"/>
</dbReference>
<dbReference type="Pfam" id="PF07261">
    <property type="entry name" value="DnaB_2"/>
    <property type="match status" value="1"/>
</dbReference>
<dbReference type="Gene3D" id="1.10.10.630">
    <property type="entry name" value="DnaD domain-like"/>
    <property type="match status" value="1"/>
</dbReference>
<dbReference type="InterPro" id="IPR006343">
    <property type="entry name" value="DnaB/C_C"/>
</dbReference>
<dbReference type="RefSeq" id="WP_186871146.1">
    <property type="nucleotide sequence ID" value="NZ_JACOOL010000016.1"/>
</dbReference>
<reference evidence="4" key="1">
    <citation type="submission" date="2020-08" db="EMBL/GenBank/DDBJ databases">
        <title>Genome public.</title>
        <authorList>
            <person name="Liu C."/>
            <person name="Sun Q."/>
        </authorList>
    </citation>
    <scope>NUCLEOTIDE SEQUENCE</scope>
    <source>
        <strain evidence="4">BX22</strain>
    </source>
</reference>
<feature type="region of interest" description="Disordered" evidence="2">
    <location>
        <begin position="125"/>
        <end position="165"/>
    </location>
</feature>
<dbReference type="Proteomes" id="UP000637359">
    <property type="component" value="Unassembled WGS sequence"/>
</dbReference>
<evidence type="ECO:0000313" key="5">
    <source>
        <dbReference type="Proteomes" id="UP000637359"/>
    </source>
</evidence>
<evidence type="ECO:0000256" key="2">
    <source>
        <dbReference type="SAM" id="MobiDB-lite"/>
    </source>
</evidence>
<evidence type="ECO:0000259" key="3">
    <source>
        <dbReference type="Pfam" id="PF07261"/>
    </source>
</evidence>
<feature type="domain" description="DnaB/C C-terminal" evidence="3">
    <location>
        <begin position="171"/>
        <end position="239"/>
    </location>
</feature>
<evidence type="ECO:0000313" key="4">
    <source>
        <dbReference type="EMBL" id="MBC5638438.1"/>
    </source>
</evidence>
<dbReference type="PANTHER" id="PTHR37293:SF5">
    <property type="entry name" value="DNA REPLICATION PROTEIN"/>
    <property type="match status" value="1"/>
</dbReference>
<protein>
    <submittedName>
        <fullName evidence="4">DnaD domain protein</fullName>
    </submittedName>
</protein>
<dbReference type="EMBL" id="JACOOL010000016">
    <property type="protein sequence ID" value="MBC5638438.1"/>
    <property type="molecule type" value="Genomic_DNA"/>
</dbReference>
<feature type="compositionally biased region" description="Basic and acidic residues" evidence="2">
    <location>
        <begin position="148"/>
        <end position="165"/>
    </location>
</feature>
<organism evidence="4 5">
    <name type="scientific">Ornithinibacillus hominis</name>
    <dbReference type="NCBI Taxonomy" id="2763055"/>
    <lineage>
        <taxon>Bacteria</taxon>
        <taxon>Bacillati</taxon>
        <taxon>Bacillota</taxon>
        <taxon>Bacilli</taxon>
        <taxon>Bacillales</taxon>
        <taxon>Bacillaceae</taxon>
        <taxon>Ornithinibacillus</taxon>
    </lineage>
</organism>
<dbReference type="NCBIfam" id="TIGR01446">
    <property type="entry name" value="DnaD_dom"/>
    <property type="match status" value="1"/>
</dbReference>
<dbReference type="PANTHER" id="PTHR37293">
    <property type="entry name" value="PHAGE REPLICATION PROTEIN-RELATED"/>
    <property type="match status" value="1"/>
</dbReference>
<comment type="similarity">
    <text evidence="1">Belongs to the DnaB/DnaD family.</text>
</comment>
<dbReference type="InterPro" id="IPR034829">
    <property type="entry name" value="DnaD-like_sf"/>
</dbReference>
<name>A0A923RKS5_9BACI</name>
<sequence length="304" mass="35775">MNYIKEINAFYDLMEREPLSASAVNLWHTLLHINNKAGWIEEFTVSSTILKLKGGLSDSSFKRARKELEERGFIEWRSRGRNLAPFYRMKSLCVEFNSAGKYRSRLVETEMNQQVDHIMDHRTDQQMNQQTNHQADQQVNRQTAPLIKQKETKQKETKQSRQEGTKTDAVAFYQDNFGLVTPFLTEELLSWINDFGDDFVIEAMKRALVRGKLNFSYVRGIMNSWIKQGIQSVEMLNAKEKECINRKNHRVGWSRGRSEEVVPDWFLERKRRQKVEKENLSNDENVDVGKLLQEYLYESVERPV</sequence>
<comment type="caution">
    <text evidence="4">The sequence shown here is derived from an EMBL/GenBank/DDBJ whole genome shotgun (WGS) entry which is preliminary data.</text>
</comment>
<dbReference type="SUPFAM" id="SSF158499">
    <property type="entry name" value="DnaD domain-like"/>
    <property type="match status" value="1"/>
</dbReference>
<dbReference type="AlphaFoldDB" id="A0A923RKS5"/>
<feature type="compositionally biased region" description="Polar residues" evidence="2">
    <location>
        <begin position="125"/>
        <end position="143"/>
    </location>
</feature>